<evidence type="ECO:0000313" key="2">
    <source>
        <dbReference type="EMBL" id="UYQ70812.1"/>
    </source>
</evidence>
<evidence type="ECO:0000313" key="3">
    <source>
        <dbReference type="Proteomes" id="UP001163882"/>
    </source>
</evidence>
<dbReference type="EMBL" id="CP107716">
    <property type="protein sequence ID" value="UYQ70812.1"/>
    <property type="molecule type" value="Genomic_DNA"/>
</dbReference>
<keyword evidence="1" id="KW-0812">Transmembrane</keyword>
<protein>
    <recommendedName>
        <fullName evidence="4">TIGR02588 family protein</fullName>
    </recommendedName>
</protein>
<keyword evidence="1" id="KW-0472">Membrane</keyword>
<feature type="transmembrane region" description="Helical" evidence="1">
    <location>
        <begin position="12"/>
        <end position="33"/>
    </location>
</feature>
<gene>
    <name evidence="2" type="ORF">OF122_12130</name>
</gene>
<keyword evidence="3" id="KW-1185">Reference proteome</keyword>
<name>A0ABY6IMV5_9HYPH</name>
<organism evidence="2 3">
    <name type="scientific">Pelagibacterium flavum</name>
    <dbReference type="NCBI Taxonomy" id="2984530"/>
    <lineage>
        <taxon>Bacteria</taxon>
        <taxon>Pseudomonadati</taxon>
        <taxon>Pseudomonadota</taxon>
        <taxon>Alphaproteobacteria</taxon>
        <taxon>Hyphomicrobiales</taxon>
        <taxon>Devosiaceae</taxon>
        <taxon>Pelagibacterium</taxon>
    </lineage>
</organism>
<keyword evidence="1" id="KW-1133">Transmembrane helix</keyword>
<evidence type="ECO:0008006" key="4">
    <source>
        <dbReference type="Google" id="ProtNLM"/>
    </source>
</evidence>
<accession>A0ABY6IMV5</accession>
<proteinExistence type="predicted"/>
<reference evidence="2" key="1">
    <citation type="submission" date="2022-10" db="EMBL/GenBank/DDBJ databases">
        <title>YIM 151497 complete genome.</title>
        <authorList>
            <person name="Chen X."/>
        </authorList>
    </citation>
    <scope>NUCLEOTIDE SEQUENCE</scope>
    <source>
        <strain evidence="2">YIM 151497</strain>
    </source>
</reference>
<dbReference type="Proteomes" id="UP001163882">
    <property type="component" value="Chromosome"/>
</dbReference>
<dbReference type="RefSeq" id="WP_264224499.1">
    <property type="nucleotide sequence ID" value="NZ_CP107716.1"/>
</dbReference>
<evidence type="ECO:0000256" key="1">
    <source>
        <dbReference type="SAM" id="Phobius"/>
    </source>
</evidence>
<sequence>MAPGKGKSGEQVEWIVAAASAVLVLALAGFIAFEALTRTGGEPQIGFALGKTLAVADGYAVEVTISNQGHVTISDVVVEGAVALGGGQSETARVTLDYLPAESDTAVGLGFSQEIDPERLTLRIVGYTYP</sequence>